<dbReference type="SUPFAM" id="SSF117396">
    <property type="entry name" value="TM1631-like"/>
    <property type="match status" value="1"/>
</dbReference>
<dbReference type="EMBL" id="SUKA01000003">
    <property type="protein sequence ID" value="TJY65542.1"/>
    <property type="molecule type" value="Genomic_DNA"/>
</dbReference>
<dbReference type="OrthoDB" id="9780310at2"/>
<dbReference type="PANTHER" id="PTHR30348">
    <property type="entry name" value="UNCHARACTERIZED PROTEIN YECE"/>
    <property type="match status" value="1"/>
</dbReference>
<dbReference type="PANTHER" id="PTHR30348:SF9">
    <property type="entry name" value="UPF0759 PROTEIN YECE"/>
    <property type="match status" value="1"/>
</dbReference>
<dbReference type="Pfam" id="PF01904">
    <property type="entry name" value="DUF72"/>
    <property type="match status" value="1"/>
</dbReference>
<gene>
    <name evidence="1" type="ORF">FAZ19_10405</name>
</gene>
<evidence type="ECO:0000313" key="2">
    <source>
        <dbReference type="Proteomes" id="UP000309872"/>
    </source>
</evidence>
<dbReference type="Proteomes" id="UP000309872">
    <property type="component" value="Unassembled WGS sequence"/>
</dbReference>
<reference evidence="1 2" key="1">
    <citation type="submission" date="2019-04" db="EMBL/GenBank/DDBJ databases">
        <title>Sphingobacterium olei sp. nov., isolated from oil-contaminated soil.</title>
        <authorList>
            <person name="Liu B."/>
        </authorList>
    </citation>
    <scope>NUCLEOTIDE SEQUENCE [LARGE SCALE GENOMIC DNA]</scope>
    <source>
        <strain evidence="1 2">Y3L14</strain>
    </source>
</reference>
<evidence type="ECO:0000313" key="1">
    <source>
        <dbReference type="EMBL" id="TJY65542.1"/>
    </source>
</evidence>
<dbReference type="InterPro" id="IPR002763">
    <property type="entry name" value="DUF72"/>
</dbReference>
<comment type="caution">
    <text evidence="1">The sequence shown here is derived from an EMBL/GenBank/DDBJ whole genome shotgun (WGS) entry which is preliminary data.</text>
</comment>
<proteinExistence type="predicted"/>
<accession>A0A4U0H5F6</accession>
<organism evidence="1 2">
    <name type="scientific">Sphingobacterium alkalisoli</name>
    <dbReference type="NCBI Taxonomy" id="1874115"/>
    <lineage>
        <taxon>Bacteria</taxon>
        <taxon>Pseudomonadati</taxon>
        <taxon>Bacteroidota</taxon>
        <taxon>Sphingobacteriia</taxon>
        <taxon>Sphingobacteriales</taxon>
        <taxon>Sphingobacteriaceae</taxon>
        <taxon>Sphingobacterium</taxon>
    </lineage>
</organism>
<protein>
    <submittedName>
        <fullName evidence="1">DUF72 domain-containing protein</fullName>
    </submittedName>
</protein>
<sequence>MKFGQVADPSTIDFTIPETPKETLDLLHNNKPKEPMDVYVGCAKWNKADLKGFYPRGTKDELVYYSTQFNSIELNATFYNSPSKQQVETWKEKTQKDFKFFPKIPQSISHFSRLLNTEEKVKNFVDSTVLFDEKLGMAFLQLIDNYKPKDFDRLADFLNHFPKGYPLAVEVRNEEWFSNNEVAKKFYQLLEATGTTNIIVDTAGRRDMMHMRLTTPTAFVRYVGANHPSDYTRLEEWIGVIKKWKDAGLQHLYFFIHQNIEVESPLLAAHFIKKLNEAIGTDLSIPSKPEEGKPAAPTLFK</sequence>
<dbReference type="Gene3D" id="3.20.20.410">
    <property type="entry name" value="Protein of unknown function UPF0759"/>
    <property type="match status" value="1"/>
</dbReference>
<dbReference type="InterPro" id="IPR036520">
    <property type="entry name" value="UPF0759_sf"/>
</dbReference>
<dbReference type="RefSeq" id="WP_136820671.1">
    <property type="nucleotide sequence ID" value="NZ_BMJX01000003.1"/>
</dbReference>
<dbReference type="AlphaFoldDB" id="A0A4U0H5F6"/>
<keyword evidence="2" id="KW-1185">Reference proteome</keyword>
<name>A0A4U0H5F6_9SPHI</name>